<protein>
    <recommendedName>
        <fullName evidence="1">HD/PDEase domain-containing protein</fullName>
    </recommendedName>
</protein>
<dbReference type="GO" id="GO:0006203">
    <property type="term" value="P:dGTP catabolic process"/>
    <property type="evidence" value="ECO:0007669"/>
    <property type="project" value="TreeGrafter"/>
</dbReference>
<proteinExistence type="predicted"/>
<dbReference type="PANTHER" id="PTHR11373:SF4">
    <property type="entry name" value="DEOXYNUCLEOSIDE TRIPHOSPHATE TRIPHOSPHOHYDROLASE SAMHD1"/>
    <property type="match status" value="1"/>
</dbReference>
<evidence type="ECO:0000313" key="3">
    <source>
        <dbReference type="Proteomes" id="UP000265540"/>
    </source>
</evidence>
<dbReference type="PANTHER" id="PTHR11373">
    <property type="entry name" value="DEOXYNUCLEOSIDE TRIPHOSPHATE TRIPHOSPHOHYDROLASE"/>
    <property type="match status" value="1"/>
</dbReference>
<dbReference type="SMART" id="SM00471">
    <property type="entry name" value="HDc"/>
    <property type="match status" value="1"/>
</dbReference>
<gene>
    <name evidence="2" type="ORF">C4561_02800</name>
</gene>
<dbReference type="SUPFAM" id="SSF109604">
    <property type="entry name" value="HD-domain/PDEase-like"/>
    <property type="match status" value="1"/>
</dbReference>
<feature type="domain" description="HD/PDEase" evidence="1">
    <location>
        <begin position="46"/>
        <end position="162"/>
    </location>
</feature>
<sequence length="329" mass="38353">MKIHDIVWSEQIIEGKDVIRIIKHPAMQRIKNIWISAYGYLFDMKRNATRYDHSLGVYLLLRHFGASKEEQVAGLIHDVSHTALSHVSTYALQGKYTGTEFHELEQEKFIFESGLGSLLSDLGYNPSELLHSEKYSFLENNLPDICADRLDYALRDSLHLQILSKQQVDFVLENLKIINKEFIFKNADAAFTYSFAFYLLNLMHYGSPAEAHFNNDFGELIKYAVKKGVLHEKDWFSDDVKVINRLKVSSDKKIKKWLSSYNNKLAVYEDRKNPTKVFPKKIRIVDPKVKIGNKIKRLTEISEVYSKIINDYKKTHKEHKLPVTIFYKD</sequence>
<organism evidence="2 3">
    <name type="scientific">candidate division WWE3 bacterium</name>
    <dbReference type="NCBI Taxonomy" id="2053526"/>
    <lineage>
        <taxon>Bacteria</taxon>
        <taxon>Katanobacteria</taxon>
    </lineage>
</organism>
<dbReference type="InterPro" id="IPR050135">
    <property type="entry name" value="dGTPase-like"/>
</dbReference>
<dbReference type="InterPro" id="IPR003607">
    <property type="entry name" value="HD/PDEase_dom"/>
</dbReference>
<name>A0A3A4ZK02_UNCKA</name>
<dbReference type="Proteomes" id="UP000265540">
    <property type="component" value="Unassembled WGS sequence"/>
</dbReference>
<dbReference type="GO" id="GO:0008832">
    <property type="term" value="F:dGTPase activity"/>
    <property type="evidence" value="ECO:0007669"/>
    <property type="project" value="TreeGrafter"/>
</dbReference>
<reference evidence="2 3" key="1">
    <citation type="journal article" date="2017" name="ISME J.">
        <title>Energy and carbon metabolisms in a deep terrestrial subsurface fluid microbial community.</title>
        <authorList>
            <person name="Momper L."/>
            <person name="Jungbluth S.P."/>
            <person name="Lee M.D."/>
            <person name="Amend J.P."/>
        </authorList>
    </citation>
    <scope>NUCLEOTIDE SEQUENCE [LARGE SCALE GENOMIC DNA]</scope>
    <source>
        <strain evidence="2">SURF_46</strain>
    </source>
</reference>
<evidence type="ECO:0000259" key="1">
    <source>
        <dbReference type="SMART" id="SM00471"/>
    </source>
</evidence>
<comment type="caution">
    <text evidence="2">The sequence shown here is derived from an EMBL/GenBank/DDBJ whole genome shotgun (WGS) entry which is preliminary data.</text>
</comment>
<dbReference type="Gene3D" id="1.10.3210.10">
    <property type="entry name" value="Hypothetical protein af1432"/>
    <property type="match status" value="1"/>
</dbReference>
<accession>A0A3A4ZK02</accession>
<evidence type="ECO:0000313" key="2">
    <source>
        <dbReference type="EMBL" id="RJR27197.1"/>
    </source>
</evidence>
<dbReference type="AlphaFoldDB" id="A0A3A4ZK02"/>
<dbReference type="EMBL" id="QZJF01000015">
    <property type="protein sequence ID" value="RJR27197.1"/>
    <property type="molecule type" value="Genomic_DNA"/>
</dbReference>